<dbReference type="Gene3D" id="3.40.30.10">
    <property type="entry name" value="Glutaredoxin"/>
    <property type="match status" value="1"/>
</dbReference>
<evidence type="ECO:0000313" key="7">
    <source>
        <dbReference type="Proteomes" id="UP000191905"/>
    </source>
</evidence>
<dbReference type="InterPro" id="IPR001853">
    <property type="entry name" value="DSBA-like_thioredoxin_dom"/>
</dbReference>
<dbReference type="InterPro" id="IPR041205">
    <property type="entry name" value="ScsC_N"/>
</dbReference>
<keyword evidence="7" id="KW-1185">Reference proteome</keyword>
<evidence type="ECO:0000259" key="5">
    <source>
        <dbReference type="PROSITE" id="PS51352"/>
    </source>
</evidence>
<dbReference type="OrthoDB" id="9780147at2"/>
<name>A0A1V8RMU3_9HYPH</name>
<organism evidence="6 7">
    <name type="scientific">Manganibacter manganicus</name>
    <dbReference type="NCBI Taxonomy" id="1873176"/>
    <lineage>
        <taxon>Bacteria</taxon>
        <taxon>Pseudomonadati</taxon>
        <taxon>Pseudomonadota</taxon>
        <taxon>Alphaproteobacteria</taxon>
        <taxon>Hyphomicrobiales</taxon>
        <taxon>Phyllobacteriaceae</taxon>
        <taxon>Manganibacter</taxon>
    </lineage>
</organism>
<protein>
    <recommendedName>
        <fullName evidence="5">Thioredoxin domain-containing protein</fullName>
    </recommendedName>
</protein>
<keyword evidence="3" id="KW-1015">Disulfide bond</keyword>
<dbReference type="GO" id="GO:0015036">
    <property type="term" value="F:disulfide oxidoreductase activity"/>
    <property type="evidence" value="ECO:0007669"/>
    <property type="project" value="UniProtKB-ARBA"/>
</dbReference>
<evidence type="ECO:0000256" key="2">
    <source>
        <dbReference type="ARBA" id="ARBA00023002"/>
    </source>
</evidence>
<reference evidence="6 7" key="1">
    <citation type="journal article" date="2016" name="Int. J. Syst. Evol. Microbiol.">
        <title>Pseudaminobacter manganicus sp. nov., isolated from sludge of a manganese mine.</title>
        <authorList>
            <person name="Li J."/>
            <person name="Huang J."/>
            <person name="Liao S."/>
            <person name="Wang G."/>
        </authorList>
    </citation>
    <scope>NUCLEOTIDE SEQUENCE [LARGE SCALE GENOMIC DNA]</scope>
    <source>
        <strain evidence="6 7">JH-7</strain>
    </source>
</reference>
<dbReference type="PANTHER" id="PTHR13887:SF14">
    <property type="entry name" value="DISULFIDE BOND FORMATION PROTEIN D"/>
    <property type="match status" value="1"/>
</dbReference>
<dbReference type="PROSITE" id="PS51352">
    <property type="entry name" value="THIOREDOXIN_2"/>
    <property type="match status" value="1"/>
</dbReference>
<proteinExistence type="predicted"/>
<sequence>MKSKAKCVGRCSGIILRLLLLACLTGAFLLKPGLQGARQSAIAAGEMSQNEFDQRVRDYILAHPEVLVEALQSLDARQRAGEAAAAKAALAERADDLFRDKESPVGGNAQGDVTLVEFFDYNCPYCRQVAPIMEQAVADDPQLRIVYKEFPILGPDSLFAAKAALAADRQGKYGEFHKALYAVKTRVTEAVVLKVAAEIGLDAARLKSDMQQPEIEGSIGRNAELAQALKITGTPGFVVGDQIFPGATDLETMKKLIEQARAMRK</sequence>
<accession>A0A1V8RMU3</accession>
<keyword evidence="1" id="KW-0732">Signal</keyword>
<evidence type="ECO:0000256" key="1">
    <source>
        <dbReference type="ARBA" id="ARBA00022729"/>
    </source>
</evidence>
<dbReference type="EMBL" id="MDET01000028">
    <property type="protein sequence ID" value="OQM74522.1"/>
    <property type="molecule type" value="Genomic_DNA"/>
</dbReference>
<keyword evidence="4" id="KW-0676">Redox-active center</keyword>
<gene>
    <name evidence="6" type="ORF">BFN67_21540</name>
</gene>
<evidence type="ECO:0000256" key="4">
    <source>
        <dbReference type="ARBA" id="ARBA00023284"/>
    </source>
</evidence>
<dbReference type="AlphaFoldDB" id="A0A1V8RMU3"/>
<comment type="caution">
    <text evidence="6">The sequence shown here is derived from an EMBL/GenBank/DDBJ whole genome shotgun (WGS) entry which is preliminary data.</text>
</comment>
<dbReference type="PROSITE" id="PS00194">
    <property type="entry name" value="THIOREDOXIN_1"/>
    <property type="match status" value="1"/>
</dbReference>
<dbReference type="InterPro" id="IPR017937">
    <property type="entry name" value="Thioredoxin_CS"/>
</dbReference>
<dbReference type="STRING" id="1873176.BFN67_21540"/>
<evidence type="ECO:0000313" key="6">
    <source>
        <dbReference type="EMBL" id="OQM74522.1"/>
    </source>
</evidence>
<dbReference type="Pfam" id="PF18312">
    <property type="entry name" value="ScsC_N"/>
    <property type="match status" value="1"/>
</dbReference>
<feature type="domain" description="Thioredoxin" evidence="5">
    <location>
        <begin position="78"/>
        <end position="262"/>
    </location>
</feature>
<evidence type="ECO:0000256" key="3">
    <source>
        <dbReference type="ARBA" id="ARBA00023157"/>
    </source>
</evidence>
<dbReference type="CDD" id="cd03023">
    <property type="entry name" value="DsbA_Com1_like"/>
    <property type="match status" value="1"/>
</dbReference>
<dbReference type="Pfam" id="PF01323">
    <property type="entry name" value="DSBA"/>
    <property type="match status" value="1"/>
</dbReference>
<dbReference type="Proteomes" id="UP000191905">
    <property type="component" value="Unassembled WGS sequence"/>
</dbReference>
<dbReference type="PANTHER" id="PTHR13887">
    <property type="entry name" value="GLUTATHIONE S-TRANSFERASE KAPPA"/>
    <property type="match status" value="1"/>
</dbReference>
<dbReference type="InterPro" id="IPR013766">
    <property type="entry name" value="Thioredoxin_domain"/>
</dbReference>
<keyword evidence="2" id="KW-0560">Oxidoreductase</keyword>
<dbReference type="InterPro" id="IPR036249">
    <property type="entry name" value="Thioredoxin-like_sf"/>
</dbReference>
<dbReference type="SUPFAM" id="SSF52833">
    <property type="entry name" value="Thioredoxin-like"/>
    <property type="match status" value="1"/>
</dbReference>